<proteinExistence type="predicted"/>
<dbReference type="PANTHER" id="PTHR36180">
    <property type="entry name" value="DNA-BINDING PROTEIN-RELATED-RELATED"/>
    <property type="match status" value="1"/>
</dbReference>
<dbReference type="SMART" id="SM01040">
    <property type="entry name" value="Bro-N"/>
    <property type="match status" value="1"/>
</dbReference>
<evidence type="ECO:0000313" key="3">
    <source>
        <dbReference type="Proteomes" id="UP001433088"/>
    </source>
</evidence>
<dbReference type="PANTHER" id="PTHR36180:SF2">
    <property type="entry name" value="BRO FAMILY PROTEIN"/>
    <property type="match status" value="1"/>
</dbReference>
<feature type="domain" description="Bro-N" evidence="1">
    <location>
        <begin position="1"/>
        <end position="106"/>
    </location>
</feature>
<evidence type="ECO:0000313" key="2">
    <source>
        <dbReference type="EMBL" id="MEQ2422965.1"/>
    </source>
</evidence>
<dbReference type="InterPro" id="IPR005039">
    <property type="entry name" value="Ant_C"/>
</dbReference>
<dbReference type="PROSITE" id="PS51750">
    <property type="entry name" value="BRO_N"/>
    <property type="match status" value="1"/>
</dbReference>
<dbReference type="EMBL" id="JBBMEU010000066">
    <property type="protein sequence ID" value="MEQ2422965.1"/>
    <property type="molecule type" value="Genomic_DNA"/>
</dbReference>
<name>A0ABV1CXW5_9FIRM</name>
<evidence type="ECO:0000259" key="1">
    <source>
        <dbReference type="PROSITE" id="PS51750"/>
    </source>
</evidence>
<accession>A0ABV1CXW5</accession>
<gene>
    <name evidence="2" type="ORF">WMO23_09535</name>
</gene>
<keyword evidence="3" id="KW-1185">Reference proteome</keyword>
<organism evidence="2 3">
    <name type="scientific">Megasphaera intestinihominis</name>
    <dbReference type="NCBI Taxonomy" id="3133159"/>
    <lineage>
        <taxon>Bacteria</taxon>
        <taxon>Bacillati</taxon>
        <taxon>Bacillota</taxon>
        <taxon>Negativicutes</taxon>
        <taxon>Veillonellales</taxon>
        <taxon>Veillonellaceae</taxon>
        <taxon>Megasphaera</taxon>
    </lineage>
</organism>
<sequence length="257" mass="28580">MNELKVFNSPEFGQVRTFDKDGEPWFVGKDVAIILGYERTADAIRAHVDEDDKGVGEIQTPGGKQKIVIINESGLYSLVLSSKLPTAKKFKHWITSEVLPAIRKTGGYIANAETMTDAEIMSKALLIAKQTIESREQRIHSLEAETERMKPKEIFADAVSASNSSILIGDLAKILHGNGIKIGRGRLFAWMREHGFLIKQKGTSYNMPTQRAMELGLFRVKEGSYVDGKGNNIITKTTKVTGKGQQYFINKFLAEKS</sequence>
<reference evidence="2 3" key="1">
    <citation type="submission" date="2024-03" db="EMBL/GenBank/DDBJ databases">
        <title>Human intestinal bacterial collection.</title>
        <authorList>
            <person name="Pauvert C."/>
            <person name="Hitch T.C.A."/>
            <person name="Clavel T."/>
        </authorList>
    </citation>
    <scope>NUCLEOTIDE SEQUENCE [LARGE SCALE GENOMIC DNA]</scope>
    <source>
        <strain evidence="2 3">CLA-AA-H81</strain>
    </source>
</reference>
<dbReference type="Pfam" id="PF02498">
    <property type="entry name" value="Bro-N"/>
    <property type="match status" value="1"/>
</dbReference>
<protein>
    <submittedName>
        <fullName evidence="2">Phage antirepressor KilAC domain-containing protein</fullName>
    </submittedName>
</protein>
<dbReference type="Pfam" id="PF03374">
    <property type="entry name" value="ANT"/>
    <property type="match status" value="1"/>
</dbReference>
<dbReference type="RefSeq" id="WP_349173877.1">
    <property type="nucleotide sequence ID" value="NZ_JBBMEU010000066.1"/>
</dbReference>
<comment type="caution">
    <text evidence="2">The sequence shown here is derived from an EMBL/GenBank/DDBJ whole genome shotgun (WGS) entry which is preliminary data.</text>
</comment>
<dbReference type="Proteomes" id="UP001433088">
    <property type="component" value="Unassembled WGS sequence"/>
</dbReference>
<dbReference type="InterPro" id="IPR003497">
    <property type="entry name" value="BRO_N_domain"/>
</dbReference>